<organism evidence="2 3">
    <name type="scientific">Ideonella dechloratans</name>
    <dbReference type="NCBI Taxonomy" id="36863"/>
    <lineage>
        <taxon>Bacteria</taxon>
        <taxon>Pseudomonadati</taxon>
        <taxon>Pseudomonadota</taxon>
        <taxon>Betaproteobacteria</taxon>
        <taxon>Burkholderiales</taxon>
        <taxon>Sphaerotilaceae</taxon>
        <taxon>Ideonella</taxon>
    </lineage>
</organism>
<comment type="caution">
    <text evidence="2">The sequence shown here is derived from an EMBL/GenBank/DDBJ whole genome shotgun (WGS) entry which is preliminary data.</text>
</comment>
<evidence type="ECO:0000313" key="3">
    <source>
        <dbReference type="Proteomes" id="UP000430120"/>
    </source>
</evidence>
<dbReference type="AlphaFoldDB" id="A0A643FFP3"/>
<dbReference type="PROSITE" id="PS51257">
    <property type="entry name" value="PROKAR_LIPOPROTEIN"/>
    <property type="match status" value="1"/>
</dbReference>
<gene>
    <name evidence="2" type="ORF">F7Q92_03380</name>
</gene>
<reference evidence="2 3" key="1">
    <citation type="submission" date="2019-09" db="EMBL/GenBank/DDBJ databases">
        <title>Draft genome sequences of 48 bacterial type strains from the CCUG.</title>
        <authorList>
            <person name="Tunovic T."/>
            <person name="Pineiro-Iglesias B."/>
            <person name="Unosson C."/>
            <person name="Inganas E."/>
            <person name="Ohlen M."/>
            <person name="Cardew S."/>
            <person name="Jensie-Markopoulos S."/>
            <person name="Salva-Serra F."/>
            <person name="Jaen-Luchoro D."/>
            <person name="Karlsson R."/>
            <person name="Svensson-Stadler L."/>
            <person name="Chun J."/>
            <person name="Moore E."/>
        </authorList>
    </citation>
    <scope>NUCLEOTIDE SEQUENCE [LARGE SCALE GENOMIC DNA]</scope>
    <source>
        <strain evidence="2 3">CCUG 30977</strain>
    </source>
</reference>
<sequence>MSVSKIRRLATAARAAATGCAICSAALLSACGGGSDDPATDGGGTGTTPLTLSCNTAAYQAGAVALPTADQLAAYAGTFQVTEGHYDAAYNFVASGSGTLVIAPNGAVTYQGTAYTPSSACMDAAVGPYGQLLYLFVGQGHLEIATAPQAGLGQAWGSSPVDGTTILTNGTK</sequence>
<name>A0A643FFP3_IDEDE</name>
<evidence type="ECO:0000256" key="1">
    <source>
        <dbReference type="SAM" id="SignalP"/>
    </source>
</evidence>
<evidence type="ECO:0000313" key="2">
    <source>
        <dbReference type="EMBL" id="KAB0584566.1"/>
    </source>
</evidence>
<protein>
    <submittedName>
        <fullName evidence="2">Uncharacterized protein</fullName>
    </submittedName>
</protein>
<proteinExistence type="predicted"/>
<keyword evidence="1" id="KW-0732">Signal</keyword>
<dbReference type="Proteomes" id="UP000430120">
    <property type="component" value="Unassembled WGS sequence"/>
</dbReference>
<dbReference type="OrthoDB" id="9917151at2"/>
<accession>A0A643FFP3</accession>
<feature type="signal peptide" evidence="1">
    <location>
        <begin position="1"/>
        <end position="25"/>
    </location>
</feature>
<feature type="chain" id="PRO_5024811965" evidence="1">
    <location>
        <begin position="26"/>
        <end position="172"/>
    </location>
</feature>
<dbReference type="EMBL" id="VZPB01000005">
    <property type="protein sequence ID" value="KAB0584566.1"/>
    <property type="molecule type" value="Genomic_DNA"/>
</dbReference>
<dbReference type="RefSeq" id="WP_151122506.1">
    <property type="nucleotide sequence ID" value="NZ_CP088081.1"/>
</dbReference>
<keyword evidence="3" id="KW-1185">Reference proteome</keyword>